<dbReference type="Proteomes" id="UP000324298">
    <property type="component" value="Unassembled WGS sequence"/>
</dbReference>
<feature type="domain" description="Tyr recombinase" evidence="4">
    <location>
        <begin position="214"/>
        <end position="399"/>
    </location>
</feature>
<dbReference type="Gene3D" id="1.10.443.10">
    <property type="entry name" value="Intergrase catalytic core"/>
    <property type="match status" value="2"/>
</dbReference>
<dbReference type="GO" id="GO:0003677">
    <property type="term" value="F:DNA binding"/>
    <property type="evidence" value="ECO:0007669"/>
    <property type="project" value="UniProtKB-KW"/>
</dbReference>
<evidence type="ECO:0000256" key="2">
    <source>
        <dbReference type="ARBA" id="ARBA00023125"/>
    </source>
</evidence>
<dbReference type="InterPro" id="IPR010998">
    <property type="entry name" value="Integrase_recombinase_N"/>
</dbReference>
<dbReference type="OrthoDB" id="5429327at2"/>
<dbReference type="GO" id="GO:0006310">
    <property type="term" value="P:DNA recombination"/>
    <property type="evidence" value="ECO:0007669"/>
    <property type="project" value="UniProtKB-KW"/>
</dbReference>
<dbReference type="InterPro" id="IPR013762">
    <property type="entry name" value="Integrase-like_cat_sf"/>
</dbReference>
<name>A0A5A9X6P8_9BACT</name>
<dbReference type="AlphaFoldDB" id="A0A5A9X6P8"/>
<evidence type="ECO:0000313" key="5">
    <source>
        <dbReference type="EMBL" id="KAA0888696.1"/>
    </source>
</evidence>
<sequence length="401" mass="45576">MTAAIYKHKRGKDKNGMDKILFQVRYQLYFPDGSTKDKYKYCGSQRDANTLCRRAEFLENSTRSHSAKPKELIMAQHEGLMTEEEALKFAGNDAVVAYDLKRVFENYKTTNKVSNTAYGHTINLRRADFILGWLEDYPIPTLTENDVRVFILGRLEGTLVHVNTKNGRAVEGVAPKTVRNDLEVLRAIIDEAVTLGMVANNVARKVDCPDKRKKLRRALSKTEITNFLDAAKANAHLAHGYAYYLAMIALYTGMRRAELKWMTWDDVDLDESVIKIEAKEIDGEEFTTKSGEADVVVIPDRLRALLKEMPREGRFVLGGHRMLNLENITNSISLIIKRARLPPELSLHNLRHTYGSWLLKKSGGDLKYVQGALRHLDINTTKQYAHVIIGEEDPAKGFDYD</sequence>
<dbReference type="SUPFAM" id="SSF56349">
    <property type="entry name" value="DNA breaking-rejoining enzymes"/>
    <property type="match status" value="1"/>
</dbReference>
<dbReference type="GO" id="GO:0015074">
    <property type="term" value="P:DNA integration"/>
    <property type="evidence" value="ECO:0007669"/>
    <property type="project" value="InterPro"/>
</dbReference>
<keyword evidence="6" id="KW-1185">Reference proteome</keyword>
<dbReference type="PANTHER" id="PTHR30349:SF64">
    <property type="entry name" value="PROPHAGE INTEGRASE INTD-RELATED"/>
    <property type="match status" value="1"/>
</dbReference>
<dbReference type="RefSeq" id="WP_149308956.1">
    <property type="nucleotide sequence ID" value="NZ_SRSD01000010.1"/>
</dbReference>
<keyword evidence="2" id="KW-0238">DNA-binding</keyword>
<dbReference type="Pfam" id="PF00589">
    <property type="entry name" value="Phage_integrase"/>
    <property type="match status" value="1"/>
</dbReference>
<dbReference type="InterPro" id="IPR002104">
    <property type="entry name" value="Integrase_catalytic"/>
</dbReference>
<dbReference type="InterPro" id="IPR050090">
    <property type="entry name" value="Tyrosine_recombinase_XerCD"/>
</dbReference>
<gene>
    <name evidence="5" type="ORF">ET418_15055</name>
</gene>
<reference evidence="5 6" key="1">
    <citation type="submission" date="2019-04" db="EMBL/GenBank/DDBJ databases">
        <title>Geobacter ruber sp. nov., ferric-reducing bacteria isolated from paddy soil.</title>
        <authorList>
            <person name="Xu Z."/>
            <person name="Masuda Y."/>
            <person name="Itoh H."/>
            <person name="Senoo K."/>
        </authorList>
    </citation>
    <scope>NUCLEOTIDE SEQUENCE [LARGE SCALE GENOMIC DNA]</scope>
    <source>
        <strain evidence="5 6">Red88</strain>
    </source>
</reference>
<evidence type="ECO:0000313" key="6">
    <source>
        <dbReference type="Proteomes" id="UP000324298"/>
    </source>
</evidence>
<evidence type="ECO:0000256" key="3">
    <source>
        <dbReference type="ARBA" id="ARBA00023172"/>
    </source>
</evidence>
<dbReference type="EMBL" id="SRSD01000010">
    <property type="protein sequence ID" value="KAA0888696.1"/>
    <property type="molecule type" value="Genomic_DNA"/>
</dbReference>
<dbReference type="Gene3D" id="1.10.150.130">
    <property type="match status" value="1"/>
</dbReference>
<keyword evidence="3" id="KW-0233">DNA recombination</keyword>
<dbReference type="PROSITE" id="PS51898">
    <property type="entry name" value="TYR_RECOMBINASE"/>
    <property type="match status" value="1"/>
</dbReference>
<evidence type="ECO:0000259" key="4">
    <source>
        <dbReference type="PROSITE" id="PS51898"/>
    </source>
</evidence>
<accession>A0A5A9X6P8</accession>
<proteinExistence type="inferred from homology"/>
<dbReference type="CDD" id="cd00796">
    <property type="entry name" value="INT_Rci_Hp1_C"/>
    <property type="match status" value="1"/>
</dbReference>
<protein>
    <submittedName>
        <fullName evidence="5">Site-specific integrase</fullName>
    </submittedName>
</protein>
<dbReference type="InterPro" id="IPR011010">
    <property type="entry name" value="DNA_brk_join_enz"/>
</dbReference>
<comment type="caution">
    <text evidence="5">The sequence shown here is derived from an EMBL/GenBank/DDBJ whole genome shotgun (WGS) entry which is preliminary data.</text>
</comment>
<organism evidence="5 6">
    <name type="scientific">Oryzomonas rubra</name>
    <dbReference type="NCBI Taxonomy" id="2509454"/>
    <lineage>
        <taxon>Bacteria</taxon>
        <taxon>Pseudomonadati</taxon>
        <taxon>Thermodesulfobacteriota</taxon>
        <taxon>Desulfuromonadia</taxon>
        <taxon>Geobacterales</taxon>
        <taxon>Geobacteraceae</taxon>
        <taxon>Oryzomonas</taxon>
    </lineage>
</organism>
<evidence type="ECO:0000256" key="1">
    <source>
        <dbReference type="ARBA" id="ARBA00008857"/>
    </source>
</evidence>
<comment type="similarity">
    <text evidence="1">Belongs to the 'phage' integrase family.</text>
</comment>
<dbReference type="PANTHER" id="PTHR30349">
    <property type="entry name" value="PHAGE INTEGRASE-RELATED"/>
    <property type="match status" value="1"/>
</dbReference>